<evidence type="ECO:0000313" key="3">
    <source>
        <dbReference type="EMBL" id="KAG7455276.1"/>
    </source>
</evidence>
<dbReference type="AlphaFoldDB" id="A0A9D3PDH5"/>
<gene>
    <name evidence="3" type="ORF">MATL_G00255130</name>
</gene>
<proteinExistence type="predicted"/>
<reference evidence="3" key="1">
    <citation type="submission" date="2021-01" db="EMBL/GenBank/DDBJ databases">
        <authorList>
            <person name="Zahm M."/>
            <person name="Roques C."/>
            <person name="Cabau C."/>
            <person name="Klopp C."/>
            <person name="Donnadieu C."/>
            <person name="Jouanno E."/>
            <person name="Lampietro C."/>
            <person name="Louis A."/>
            <person name="Herpin A."/>
            <person name="Echchiki A."/>
            <person name="Berthelot C."/>
            <person name="Parey E."/>
            <person name="Roest-Crollius H."/>
            <person name="Braasch I."/>
            <person name="Postlethwait J."/>
            <person name="Bobe J."/>
            <person name="Montfort J."/>
            <person name="Bouchez O."/>
            <person name="Begum T."/>
            <person name="Mejri S."/>
            <person name="Adams A."/>
            <person name="Chen W.-J."/>
            <person name="Guiguen Y."/>
        </authorList>
    </citation>
    <scope>NUCLEOTIDE SEQUENCE</scope>
    <source>
        <strain evidence="3">YG-15Mar2019-1</strain>
        <tissue evidence="3">Brain</tissue>
    </source>
</reference>
<dbReference type="OrthoDB" id="10258312at2759"/>
<sequence length="720" mass="80458">MLKVLFPDRELQQGAEPNLSRGLSVHSPSAMDSEDDGLKESLRLQFQALQAQQEKRLQKRLEKRKEMEFANDQDDLKLSELGMDPAEDLGKRLLQDENEQLQDQVRELRDENGRLCKLLSEKDFEIKHLKRKMEEDRQVLAGTPGMAGDAAASKIVQLAKKNKELAAEIEREKTKVKQASKRVKDLEQELQGALSISLASGDKKTVPKPLHSRSTEEFKLDSPEVKALQEKLSAANFKMTEYRNQIQAVKQELKIAQKVLTSEVGEEVSIQQLLSSPGTWRGRSQQILALQNRVRELEQQLGQAVQRKQPSVLSLEEEMLGQGAQQRTPLVQDRNISHLRTMERDRKDTLEKVSGDYATLLKEHEELKKKLEASKARNRVLSSEVKSLKGQVSTLLDKGKHDDELVDALLKQQKQLQEVLGRLTQHGLKNKEAQQNLGQQLTSEAQRHSSLVVQLKQMVSEREAKVRELEEEIQQLSLKRHDGEESGSRAAVCGSTPPTTGGSKTERKSSARAVSKLGHKLVESAATAPPSGTVPAVGSHDSEMKSLRAQCAEFKALYTAASVEKDKLMELLKLRETREQEAREKCLEAEQKLQGERRRAVLLEQQLEKAKLYLGKGAIPGKATSKGKTGVLASCTGLSVSQTDLSPRSPSGLATEVQVNELNTKLAIQLDENEALKATLKSTLQAKEDDLQLYNEMMGQVKHVFLQALRQHKQEASADS</sequence>
<evidence type="ECO:0008006" key="5">
    <source>
        <dbReference type="Google" id="ProtNLM"/>
    </source>
</evidence>
<dbReference type="GO" id="GO:0034451">
    <property type="term" value="C:centriolar satellite"/>
    <property type="evidence" value="ECO:0007669"/>
    <property type="project" value="TreeGrafter"/>
</dbReference>
<dbReference type="PANTHER" id="PTHR31935">
    <property type="entry name" value="COILED-COIL DOMAIN-CONTAINING PROTEIN 13"/>
    <property type="match status" value="1"/>
</dbReference>
<feature type="coiled-coil region" evidence="1">
    <location>
        <begin position="659"/>
        <end position="690"/>
    </location>
</feature>
<evidence type="ECO:0000256" key="1">
    <source>
        <dbReference type="SAM" id="Coils"/>
    </source>
</evidence>
<dbReference type="GO" id="GO:0031122">
    <property type="term" value="P:cytoplasmic microtubule organization"/>
    <property type="evidence" value="ECO:0007669"/>
    <property type="project" value="TreeGrafter"/>
</dbReference>
<feature type="region of interest" description="Disordered" evidence="2">
    <location>
        <begin position="1"/>
        <end position="38"/>
    </location>
</feature>
<protein>
    <recommendedName>
        <fullName evidence="5">Coiled-coil domain-containing protein 13</fullName>
    </recommendedName>
</protein>
<feature type="coiled-coil region" evidence="1">
    <location>
        <begin position="155"/>
        <end position="196"/>
    </location>
</feature>
<accession>A0A9D3PDH5</accession>
<dbReference type="PANTHER" id="PTHR31935:SF1">
    <property type="entry name" value="COILED-COIL DOMAIN-CONTAINING PROTEIN 13"/>
    <property type="match status" value="1"/>
</dbReference>
<dbReference type="InterPro" id="IPR038929">
    <property type="entry name" value="CCDC13"/>
</dbReference>
<feature type="coiled-coil region" evidence="1">
    <location>
        <begin position="579"/>
        <end position="606"/>
    </location>
</feature>
<feature type="coiled-coil region" evidence="1">
    <location>
        <begin position="350"/>
        <end position="391"/>
    </location>
</feature>
<evidence type="ECO:0000256" key="2">
    <source>
        <dbReference type="SAM" id="MobiDB-lite"/>
    </source>
</evidence>
<feature type="region of interest" description="Disordered" evidence="2">
    <location>
        <begin position="479"/>
        <end position="513"/>
    </location>
</feature>
<keyword evidence="1" id="KW-0175">Coiled coil</keyword>
<feature type="compositionally biased region" description="Basic and acidic residues" evidence="2">
    <location>
        <begin position="1"/>
        <end position="11"/>
    </location>
</feature>
<dbReference type="Proteomes" id="UP001046870">
    <property type="component" value="Chromosome 24"/>
</dbReference>
<dbReference type="GO" id="GO:1905515">
    <property type="term" value="P:non-motile cilium assembly"/>
    <property type="evidence" value="ECO:0007669"/>
    <property type="project" value="TreeGrafter"/>
</dbReference>
<feature type="compositionally biased region" description="Low complexity" evidence="2">
    <location>
        <begin position="494"/>
        <end position="503"/>
    </location>
</feature>
<dbReference type="EMBL" id="JAFDVH010000024">
    <property type="protein sequence ID" value="KAG7455276.1"/>
    <property type="molecule type" value="Genomic_DNA"/>
</dbReference>
<feature type="coiled-coil region" evidence="1">
    <location>
        <begin position="225"/>
        <end position="259"/>
    </location>
</feature>
<keyword evidence="4" id="KW-1185">Reference proteome</keyword>
<comment type="caution">
    <text evidence="3">The sequence shown here is derived from an EMBL/GenBank/DDBJ whole genome shotgun (WGS) entry which is preliminary data.</text>
</comment>
<name>A0A9D3PDH5_MEGAT</name>
<organism evidence="3 4">
    <name type="scientific">Megalops atlanticus</name>
    <name type="common">Tarpon</name>
    <name type="synonym">Clupea gigantea</name>
    <dbReference type="NCBI Taxonomy" id="7932"/>
    <lineage>
        <taxon>Eukaryota</taxon>
        <taxon>Metazoa</taxon>
        <taxon>Chordata</taxon>
        <taxon>Craniata</taxon>
        <taxon>Vertebrata</taxon>
        <taxon>Euteleostomi</taxon>
        <taxon>Actinopterygii</taxon>
        <taxon>Neopterygii</taxon>
        <taxon>Teleostei</taxon>
        <taxon>Elopiformes</taxon>
        <taxon>Megalopidae</taxon>
        <taxon>Megalops</taxon>
    </lineage>
</organism>
<feature type="coiled-coil region" evidence="1">
    <location>
        <begin position="91"/>
        <end position="118"/>
    </location>
</feature>
<evidence type="ECO:0000313" key="4">
    <source>
        <dbReference type="Proteomes" id="UP001046870"/>
    </source>
</evidence>